<dbReference type="EMBL" id="LNQE01000022">
    <property type="protein sequence ID" value="KUG29925.1"/>
    <property type="molecule type" value="Genomic_DNA"/>
</dbReference>
<dbReference type="InterPro" id="IPR001310">
    <property type="entry name" value="Histidine_triad_HIT"/>
</dbReference>
<dbReference type="CDD" id="cd01277">
    <property type="entry name" value="HINT_subgroup"/>
    <property type="match status" value="1"/>
</dbReference>
<gene>
    <name evidence="2" type="ORF">ASZ90_000186</name>
</gene>
<reference evidence="2" key="1">
    <citation type="journal article" date="2015" name="Proc. Natl. Acad. Sci. U.S.A.">
        <title>Networks of energetic and metabolic interactions define dynamics in microbial communities.</title>
        <authorList>
            <person name="Embree M."/>
            <person name="Liu J.K."/>
            <person name="Al-Bassam M.M."/>
            <person name="Zengler K."/>
        </authorList>
    </citation>
    <scope>NUCLEOTIDE SEQUENCE</scope>
</reference>
<dbReference type="AlphaFoldDB" id="A0A0W8G9Y0"/>
<evidence type="ECO:0000259" key="1">
    <source>
        <dbReference type="PROSITE" id="PS51084"/>
    </source>
</evidence>
<evidence type="ECO:0000313" key="2">
    <source>
        <dbReference type="EMBL" id="KUG29925.1"/>
    </source>
</evidence>
<proteinExistence type="predicted"/>
<dbReference type="Gene3D" id="3.30.428.10">
    <property type="entry name" value="HIT-like"/>
    <property type="match status" value="1"/>
</dbReference>
<organism evidence="2">
    <name type="scientific">hydrocarbon metagenome</name>
    <dbReference type="NCBI Taxonomy" id="938273"/>
    <lineage>
        <taxon>unclassified sequences</taxon>
        <taxon>metagenomes</taxon>
        <taxon>ecological metagenomes</taxon>
    </lineage>
</organism>
<accession>A0A0W8G9Y0</accession>
<dbReference type="InterPro" id="IPR039384">
    <property type="entry name" value="HINT"/>
</dbReference>
<keyword evidence="2" id="KW-0378">Hydrolase</keyword>
<dbReference type="GO" id="GO:0004081">
    <property type="term" value="F:bis(5'-nucleosyl)-tetraphosphatase (asymmetrical) activity"/>
    <property type="evidence" value="ECO:0007669"/>
    <property type="project" value="UniProtKB-EC"/>
</dbReference>
<dbReference type="GO" id="GO:0009117">
    <property type="term" value="P:nucleotide metabolic process"/>
    <property type="evidence" value="ECO:0007669"/>
    <property type="project" value="TreeGrafter"/>
</dbReference>
<dbReference type="PROSITE" id="PS51084">
    <property type="entry name" value="HIT_2"/>
    <property type="match status" value="1"/>
</dbReference>
<sequence length="218" mass="23641">MRVVAGPGSGWENLSRMAVSGGRTGREIGFLTKCVRGLLKNNFYLAIGWLWSRRDFKTMWPVRRAAVPTSRLSPHVTESGMIDKDCLFCKILRGEIPSATIYETHSVLAFLDIAPIRPGHALVIPKVHAASLWELPAGIGDDLLAALQAVGRGVREATGATGINVVMNNGASAGQIVPHAHIHVIPRVEGDGLKPWPGTPYADMAAMTRMAETIRFRI</sequence>
<dbReference type="SUPFAM" id="SSF54197">
    <property type="entry name" value="HIT-like"/>
    <property type="match status" value="1"/>
</dbReference>
<dbReference type="PRINTS" id="PR00332">
    <property type="entry name" value="HISTRIAD"/>
</dbReference>
<dbReference type="PANTHER" id="PTHR46648:SF1">
    <property type="entry name" value="ADENOSINE 5'-MONOPHOSPHORAMIDASE HNT1"/>
    <property type="match status" value="1"/>
</dbReference>
<protein>
    <submittedName>
        <fullName evidence="2">Bis(5'-nucleosyl)-tetraphosphatase (Asymmetrical)</fullName>
        <ecNumber evidence="2">3.6.1.17</ecNumber>
    </submittedName>
</protein>
<name>A0A0W8G9Y0_9ZZZZ</name>
<dbReference type="InterPro" id="IPR036265">
    <property type="entry name" value="HIT-like_sf"/>
</dbReference>
<feature type="domain" description="HIT" evidence="1">
    <location>
        <begin position="87"/>
        <end position="194"/>
    </location>
</feature>
<dbReference type="Pfam" id="PF01230">
    <property type="entry name" value="HIT"/>
    <property type="match status" value="1"/>
</dbReference>
<dbReference type="EC" id="3.6.1.17" evidence="2"/>
<dbReference type="InterPro" id="IPR011146">
    <property type="entry name" value="HIT-like"/>
</dbReference>
<dbReference type="PANTHER" id="PTHR46648">
    <property type="entry name" value="HIT FAMILY PROTEIN 1"/>
    <property type="match status" value="1"/>
</dbReference>
<comment type="caution">
    <text evidence="2">The sequence shown here is derived from an EMBL/GenBank/DDBJ whole genome shotgun (WGS) entry which is preliminary data.</text>
</comment>